<evidence type="ECO:0000256" key="1">
    <source>
        <dbReference type="SAM" id="MobiDB-lite"/>
    </source>
</evidence>
<dbReference type="RefSeq" id="WP_322521864.1">
    <property type="nucleotide sequence ID" value="NZ_CP140153.1"/>
</dbReference>
<accession>A0ABZ0Z035</accession>
<gene>
    <name evidence="3" type="ORF">SR882_02960</name>
</gene>
<sequence length="65" mass="7628">MENSKPLALILFFGTFVGIILYVYTGKRRKQRLESYKDIPFMDDDELDPTQQKKQQVKKDESTGK</sequence>
<keyword evidence="4" id="KW-1185">Reference proteome</keyword>
<evidence type="ECO:0000313" key="3">
    <source>
        <dbReference type="EMBL" id="WQH16877.1"/>
    </source>
</evidence>
<evidence type="ECO:0000313" key="4">
    <source>
        <dbReference type="Proteomes" id="UP001327459"/>
    </source>
</evidence>
<reference evidence="3 4" key="1">
    <citation type="submission" date="2023-11" db="EMBL/GenBank/DDBJ databases">
        <title>MicrobeMod: A computational toolkit for identifying prokaryotic methylation and restriction-modification with nanopore sequencing.</title>
        <authorList>
            <person name="Crits-Christoph A."/>
            <person name="Kang S.C."/>
            <person name="Lee H."/>
            <person name="Ostrov N."/>
        </authorList>
    </citation>
    <scope>NUCLEOTIDE SEQUENCE [LARGE SCALE GENOMIC DNA]</scope>
    <source>
        <strain evidence="3 4">ATCC 49870</strain>
    </source>
</reference>
<dbReference type="InterPro" id="IPR008621">
    <property type="entry name" value="Cbb3-typ_cyt_oxidase_comp"/>
</dbReference>
<organism evidence="3 4">
    <name type="scientific">Guyparkeria halophila</name>
    <dbReference type="NCBI Taxonomy" id="47960"/>
    <lineage>
        <taxon>Bacteria</taxon>
        <taxon>Pseudomonadati</taxon>
        <taxon>Pseudomonadota</taxon>
        <taxon>Gammaproteobacteria</taxon>
        <taxon>Chromatiales</taxon>
        <taxon>Thioalkalibacteraceae</taxon>
        <taxon>Guyparkeria</taxon>
    </lineage>
</organism>
<dbReference type="Pfam" id="PF05545">
    <property type="entry name" value="FixQ"/>
    <property type="match status" value="1"/>
</dbReference>
<protein>
    <submittedName>
        <fullName evidence="3">Cbb3-type cytochrome c oxidase subunit 3</fullName>
    </submittedName>
</protein>
<feature type="transmembrane region" description="Helical" evidence="2">
    <location>
        <begin position="6"/>
        <end position="24"/>
    </location>
</feature>
<keyword evidence="2" id="KW-0472">Membrane</keyword>
<dbReference type="EMBL" id="CP140153">
    <property type="protein sequence ID" value="WQH16877.1"/>
    <property type="molecule type" value="Genomic_DNA"/>
</dbReference>
<evidence type="ECO:0000256" key="2">
    <source>
        <dbReference type="SAM" id="Phobius"/>
    </source>
</evidence>
<keyword evidence="2" id="KW-1133">Transmembrane helix</keyword>
<name>A0ABZ0Z035_9GAMM</name>
<feature type="region of interest" description="Disordered" evidence="1">
    <location>
        <begin position="44"/>
        <end position="65"/>
    </location>
</feature>
<proteinExistence type="predicted"/>
<keyword evidence="2" id="KW-0812">Transmembrane</keyword>
<dbReference type="Proteomes" id="UP001327459">
    <property type="component" value="Chromosome"/>
</dbReference>